<feature type="domain" description="HTH luxR-type" evidence="6">
    <location>
        <begin position="145"/>
        <end position="215"/>
    </location>
</feature>
<dbReference type="Pfam" id="PF00072">
    <property type="entry name" value="Response_reg"/>
    <property type="match status" value="1"/>
</dbReference>
<evidence type="ECO:0000313" key="9">
    <source>
        <dbReference type="Proteomes" id="UP000319094"/>
    </source>
</evidence>
<evidence type="ECO:0000256" key="5">
    <source>
        <dbReference type="PROSITE-ProRule" id="PRU00169"/>
    </source>
</evidence>
<dbReference type="CDD" id="cd17535">
    <property type="entry name" value="REC_NarL-like"/>
    <property type="match status" value="1"/>
</dbReference>
<dbReference type="SMART" id="SM00448">
    <property type="entry name" value="REC"/>
    <property type="match status" value="1"/>
</dbReference>
<dbReference type="RefSeq" id="WP_170219656.1">
    <property type="nucleotide sequence ID" value="NZ_BAAAUY010000010.1"/>
</dbReference>
<evidence type="ECO:0000256" key="4">
    <source>
        <dbReference type="ARBA" id="ARBA00023163"/>
    </source>
</evidence>
<dbReference type="InterPro" id="IPR011006">
    <property type="entry name" value="CheY-like_superfamily"/>
</dbReference>
<dbReference type="InterPro" id="IPR039420">
    <property type="entry name" value="WalR-like"/>
</dbReference>
<evidence type="ECO:0000256" key="3">
    <source>
        <dbReference type="ARBA" id="ARBA00023125"/>
    </source>
</evidence>
<accession>A0A542Y5S5</accession>
<dbReference type="EMBL" id="VFON01000001">
    <property type="protein sequence ID" value="TQL43430.1"/>
    <property type="molecule type" value="Genomic_DNA"/>
</dbReference>
<dbReference type="PANTHER" id="PTHR43214">
    <property type="entry name" value="TWO-COMPONENT RESPONSE REGULATOR"/>
    <property type="match status" value="1"/>
</dbReference>
<feature type="domain" description="Response regulatory" evidence="7">
    <location>
        <begin position="2"/>
        <end position="124"/>
    </location>
</feature>
<evidence type="ECO:0000313" key="8">
    <source>
        <dbReference type="EMBL" id="TQL43430.1"/>
    </source>
</evidence>
<evidence type="ECO:0000256" key="1">
    <source>
        <dbReference type="ARBA" id="ARBA00022553"/>
    </source>
</evidence>
<dbReference type="Gene3D" id="1.10.10.10">
    <property type="entry name" value="Winged helix-like DNA-binding domain superfamily/Winged helix DNA-binding domain"/>
    <property type="match status" value="1"/>
</dbReference>
<dbReference type="CDD" id="cd06170">
    <property type="entry name" value="LuxR_C_like"/>
    <property type="match status" value="1"/>
</dbReference>
<comment type="caution">
    <text evidence="8">The sequence shown here is derived from an EMBL/GenBank/DDBJ whole genome shotgun (WGS) entry which is preliminary data.</text>
</comment>
<organism evidence="8 9">
    <name type="scientific">Leucobacter komagatae</name>
    <dbReference type="NCBI Taxonomy" id="55969"/>
    <lineage>
        <taxon>Bacteria</taxon>
        <taxon>Bacillati</taxon>
        <taxon>Actinomycetota</taxon>
        <taxon>Actinomycetes</taxon>
        <taxon>Micrococcales</taxon>
        <taxon>Microbacteriaceae</taxon>
        <taxon>Leucobacter</taxon>
    </lineage>
</organism>
<keyword evidence="2" id="KW-0805">Transcription regulation</keyword>
<name>A0A542Y5S5_9MICO</name>
<gene>
    <name evidence="8" type="ORF">FB468_1451</name>
</gene>
<dbReference type="InterPro" id="IPR058245">
    <property type="entry name" value="NreC/VraR/RcsB-like_REC"/>
</dbReference>
<protein>
    <submittedName>
        <fullName evidence="8">LuxR family two component transcriptional regulator</fullName>
    </submittedName>
</protein>
<dbReference type="InterPro" id="IPR036388">
    <property type="entry name" value="WH-like_DNA-bd_sf"/>
</dbReference>
<dbReference type="InterPro" id="IPR001789">
    <property type="entry name" value="Sig_transdc_resp-reg_receiver"/>
</dbReference>
<dbReference type="Gene3D" id="3.40.50.2300">
    <property type="match status" value="1"/>
</dbReference>
<keyword evidence="4" id="KW-0804">Transcription</keyword>
<evidence type="ECO:0000259" key="6">
    <source>
        <dbReference type="PROSITE" id="PS50043"/>
    </source>
</evidence>
<keyword evidence="9" id="KW-1185">Reference proteome</keyword>
<feature type="modified residue" description="4-aspartylphosphate" evidence="5">
    <location>
        <position position="54"/>
    </location>
</feature>
<reference evidence="8 9" key="1">
    <citation type="submission" date="2019-06" db="EMBL/GenBank/DDBJ databases">
        <title>Sequencing the genomes of 1000 actinobacteria strains.</title>
        <authorList>
            <person name="Klenk H.-P."/>
        </authorList>
    </citation>
    <scope>NUCLEOTIDE SEQUENCE [LARGE SCALE GENOMIC DNA]</scope>
    <source>
        <strain evidence="8 9">DSM 8803</strain>
    </source>
</reference>
<keyword evidence="1 5" id="KW-0597">Phosphoprotein</keyword>
<keyword evidence="3" id="KW-0238">DNA-binding</keyword>
<dbReference type="GO" id="GO:0000160">
    <property type="term" value="P:phosphorelay signal transduction system"/>
    <property type="evidence" value="ECO:0007669"/>
    <property type="project" value="InterPro"/>
</dbReference>
<evidence type="ECO:0000256" key="2">
    <source>
        <dbReference type="ARBA" id="ARBA00023015"/>
    </source>
</evidence>
<dbReference type="PANTHER" id="PTHR43214:SF24">
    <property type="entry name" value="TRANSCRIPTIONAL REGULATORY PROTEIN NARL-RELATED"/>
    <property type="match status" value="1"/>
</dbReference>
<dbReference type="AlphaFoldDB" id="A0A542Y5S5"/>
<dbReference type="STRING" id="55969.SD72_12175"/>
<sequence length="215" mass="23454">MRILLADDAALLREALQALLERLGHEVVATAGDATELVAVYRALETAPDLVVTDVRMPPSRTDDGLRAALEIRELSPEQPVLALSQYVADRYARDLLTLPEGGVGYLLKERVNRVADFDQALAAVTAGGTIIDPEVTRHLLRQGQPGPLAELTAREREVLELMAEGASNAEIAAQLYVSDAAVRKHIGSIFTRLGLQPSDENRRVRAILTYLQAR</sequence>
<dbReference type="Proteomes" id="UP000319094">
    <property type="component" value="Unassembled WGS sequence"/>
</dbReference>
<dbReference type="GO" id="GO:0003677">
    <property type="term" value="F:DNA binding"/>
    <property type="evidence" value="ECO:0007669"/>
    <property type="project" value="UniProtKB-KW"/>
</dbReference>
<dbReference type="PROSITE" id="PS50110">
    <property type="entry name" value="RESPONSE_REGULATORY"/>
    <property type="match status" value="1"/>
</dbReference>
<dbReference type="PROSITE" id="PS50043">
    <property type="entry name" value="HTH_LUXR_2"/>
    <property type="match status" value="1"/>
</dbReference>
<dbReference type="PRINTS" id="PR00038">
    <property type="entry name" value="HTHLUXR"/>
</dbReference>
<dbReference type="InterPro" id="IPR000792">
    <property type="entry name" value="Tscrpt_reg_LuxR_C"/>
</dbReference>
<dbReference type="GO" id="GO:0006355">
    <property type="term" value="P:regulation of DNA-templated transcription"/>
    <property type="evidence" value="ECO:0007669"/>
    <property type="project" value="InterPro"/>
</dbReference>
<dbReference type="SMART" id="SM00421">
    <property type="entry name" value="HTH_LUXR"/>
    <property type="match status" value="1"/>
</dbReference>
<proteinExistence type="predicted"/>
<evidence type="ECO:0000259" key="7">
    <source>
        <dbReference type="PROSITE" id="PS50110"/>
    </source>
</evidence>
<dbReference type="Pfam" id="PF00196">
    <property type="entry name" value="GerE"/>
    <property type="match status" value="1"/>
</dbReference>
<dbReference type="SUPFAM" id="SSF52172">
    <property type="entry name" value="CheY-like"/>
    <property type="match status" value="1"/>
</dbReference>